<dbReference type="Gene3D" id="2.170.140.10">
    <property type="entry name" value="Chitin binding domain"/>
    <property type="match status" value="1"/>
</dbReference>
<dbReference type="Proteomes" id="UP001059596">
    <property type="component" value="Unassembled WGS sequence"/>
</dbReference>
<dbReference type="PROSITE" id="PS50940">
    <property type="entry name" value="CHIT_BIND_II"/>
    <property type="match status" value="5"/>
</dbReference>
<evidence type="ECO:0000256" key="1">
    <source>
        <dbReference type="SAM" id="SignalP"/>
    </source>
</evidence>
<feature type="domain" description="Chitin-binding type-2" evidence="2">
    <location>
        <begin position="94"/>
        <end position="143"/>
    </location>
</feature>
<dbReference type="GO" id="GO:0008061">
    <property type="term" value="F:chitin binding"/>
    <property type="evidence" value="ECO:0007669"/>
    <property type="project" value="InterPro"/>
</dbReference>
<feature type="signal peptide" evidence="1">
    <location>
        <begin position="1"/>
        <end position="22"/>
    </location>
</feature>
<evidence type="ECO:0000313" key="4">
    <source>
        <dbReference type="Proteomes" id="UP001059596"/>
    </source>
</evidence>
<name>A0A9P9YH66_9MUSC</name>
<feature type="domain" description="Chitin-binding type-2" evidence="2">
    <location>
        <begin position="291"/>
        <end position="355"/>
    </location>
</feature>
<dbReference type="Pfam" id="PF01607">
    <property type="entry name" value="CBM_14"/>
    <property type="match status" value="4"/>
</dbReference>
<sequence>VCFAAKLLLATILCLMGASALAADPILEGNYNVTAVCTAVKTGTQLGSIESCQDYYVCSSSGPVKNSCQAGYSYAYTKSGCYPSSQVDCYWGLSEPCSGKNGTWVPNTAVCGGYFYCDEGKSSAPKRCGSGQVFDASSKSCVWGSCNDNLVETEGTTLNTICDVVPPGIWFGDTQACDIWYTCQSTTTGIKQTSGTCPIKTPEFNPQTQICGYPSATVCSRVTGIPISDAGVSCATNGDTKPDVTVCGQYLQCVNKQWTKVACAFGYYWDVESSGCKLREAATPVDTCNRCQFAKQSFVNAVDSDNCRNYLFCPSSGQPTALTCPEEHFFNEDIQGCAPDSGLDTYVATHGACYGATVAGSSTDSDDSSTPEKVA</sequence>
<gene>
    <name evidence="3" type="ORF">M5D96_010476</name>
</gene>
<evidence type="ECO:0000259" key="2">
    <source>
        <dbReference type="PROSITE" id="PS50940"/>
    </source>
</evidence>
<dbReference type="InterPro" id="IPR036508">
    <property type="entry name" value="Chitin-bd_dom_sf"/>
</dbReference>
<reference evidence="3" key="1">
    <citation type="journal article" date="2023" name="Genome Biol. Evol.">
        <title>Long-read-based Genome Assembly of Drosophila gunungcola Reveals Fewer Chemosensory Genes in Flower-breeding Species.</title>
        <authorList>
            <person name="Negi A."/>
            <person name="Liao B.Y."/>
            <person name="Yeh S.D."/>
        </authorList>
    </citation>
    <scope>NUCLEOTIDE SEQUENCE</scope>
    <source>
        <strain evidence="3">Sukarami</strain>
    </source>
</reference>
<evidence type="ECO:0000313" key="3">
    <source>
        <dbReference type="EMBL" id="KAI8036675.1"/>
    </source>
</evidence>
<dbReference type="SMART" id="SM00494">
    <property type="entry name" value="ChtBD2"/>
    <property type="match status" value="5"/>
</dbReference>
<dbReference type="AlphaFoldDB" id="A0A9P9YH66"/>
<dbReference type="InterPro" id="IPR002557">
    <property type="entry name" value="Chitin-bd_dom"/>
</dbReference>
<feature type="domain" description="Chitin-binding type-2" evidence="2">
    <location>
        <begin position="34"/>
        <end position="91"/>
    </location>
</feature>
<comment type="caution">
    <text evidence="3">The sequence shown here is derived from an EMBL/GenBank/DDBJ whole genome shotgun (WGS) entry which is preliminary data.</text>
</comment>
<feature type="chain" id="PRO_5040150711" description="Chitin-binding type-2 domain-containing protein" evidence="1">
    <location>
        <begin position="23"/>
        <end position="375"/>
    </location>
</feature>
<protein>
    <recommendedName>
        <fullName evidence="2">Chitin-binding type-2 domain-containing protein</fullName>
    </recommendedName>
</protein>
<feature type="domain" description="Chitin-binding type-2" evidence="2">
    <location>
        <begin position="159"/>
        <end position="221"/>
    </location>
</feature>
<dbReference type="GO" id="GO:0005576">
    <property type="term" value="C:extracellular region"/>
    <property type="evidence" value="ECO:0007669"/>
    <property type="project" value="InterPro"/>
</dbReference>
<keyword evidence="1" id="KW-0732">Signal</keyword>
<keyword evidence="4" id="KW-1185">Reference proteome</keyword>
<feature type="non-terminal residue" evidence="3">
    <location>
        <position position="1"/>
    </location>
</feature>
<organism evidence="3 4">
    <name type="scientific">Drosophila gunungcola</name>
    <name type="common">fruit fly</name>
    <dbReference type="NCBI Taxonomy" id="103775"/>
    <lineage>
        <taxon>Eukaryota</taxon>
        <taxon>Metazoa</taxon>
        <taxon>Ecdysozoa</taxon>
        <taxon>Arthropoda</taxon>
        <taxon>Hexapoda</taxon>
        <taxon>Insecta</taxon>
        <taxon>Pterygota</taxon>
        <taxon>Neoptera</taxon>
        <taxon>Endopterygota</taxon>
        <taxon>Diptera</taxon>
        <taxon>Brachycera</taxon>
        <taxon>Muscomorpha</taxon>
        <taxon>Ephydroidea</taxon>
        <taxon>Drosophilidae</taxon>
        <taxon>Drosophila</taxon>
        <taxon>Sophophora</taxon>
    </lineage>
</organism>
<feature type="domain" description="Chitin-binding type-2" evidence="2">
    <location>
        <begin position="231"/>
        <end position="290"/>
    </location>
</feature>
<accession>A0A9P9YH66</accession>
<proteinExistence type="predicted"/>
<dbReference type="SUPFAM" id="SSF57625">
    <property type="entry name" value="Invertebrate chitin-binding proteins"/>
    <property type="match status" value="5"/>
</dbReference>
<dbReference type="EMBL" id="JAMKOV010000015">
    <property type="protein sequence ID" value="KAI8036675.1"/>
    <property type="molecule type" value="Genomic_DNA"/>
</dbReference>